<comment type="caution">
    <text evidence="3">The sequence shown here is derived from an EMBL/GenBank/DDBJ whole genome shotgun (WGS) entry which is preliminary data.</text>
</comment>
<dbReference type="Pfam" id="PF23232">
    <property type="entry name" value="AAA_lid_13"/>
    <property type="match status" value="1"/>
</dbReference>
<dbReference type="EMBL" id="JAGPNK010000011">
    <property type="protein sequence ID" value="KAH7311325.1"/>
    <property type="molecule type" value="Genomic_DNA"/>
</dbReference>
<evidence type="ECO:0000313" key="3">
    <source>
        <dbReference type="EMBL" id="KAH7311325.1"/>
    </source>
</evidence>
<evidence type="ECO:0000256" key="1">
    <source>
        <dbReference type="SAM" id="MobiDB-lite"/>
    </source>
</evidence>
<keyword evidence="4" id="KW-1185">Reference proteome</keyword>
<dbReference type="Gene3D" id="3.40.50.300">
    <property type="entry name" value="P-loop containing nucleotide triphosphate hydrolases"/>
    <property type="match status" value="1"/>
</dbReference>
<dbReference type="InterPro" id="IPR003593">
    <property type="entry name" value="AAA+_ATPase"/>
</dbReference>
<dbReference type="AlphaFoldDB" id="A0A8K0SIN7"/>
<feature type="region of interest" description="Disordered" evidence="1">
    <location>
        <begin position="326"/>
        <end position="346"/>
    </location>
</feature>
<feature type="domain" description="AAA+ ATPase" evidence="2">
    <location>
        <begin position="110"/>
        <end position="237"/>
    </location>
</feature>
<keyword evidence="3" id="KW-0378">Hydrolase</keyword>
<name>A0A8K0SIN7_9HYPO</name>
<dbReference type="SMART" id="SM00382">
    <property type="entry name" value="AAA"/>
    <property type="match status" value="1"/>
</dbReference>
<dbReference type="InterPro" id="IPR027417">
    <property type="entry name" value="P-loop_NTPase"/>
</dbReference>
<protein>
    <submittedName>
        <fullName evidence="3">P-loop containing nucleoside triphosphate hydrolase protein</fullName>
    </submittedName>
</protein>
<dbReference type="InterPro" id="IPR003959">
    <property type="entry name" value="ATPase_AAA_core"/>
</dbReference>
<dbReference type="GO" id="GO:0016887">
    <property type="term" value="F:ATP hydrolysis activity"/>
    <property type="evidence" value="ECO:0007669"/>
    <property type="project" value="InterPro"/>
</dbReference>
<dbReference type="Proteomes" id="UP000813444">
    <property type="component" value="Unassembled WGS sequence"/>
</dbReference>
<proteinExistence type="predicted"/>
<evidence type="ECO:0000259" key="2">
    <source>
        <dbReference type="SMART" id="SM00382"/>
    </source>
</evidence>
<dbReference type="PANTHER" id="PTHR46411">
    <property type="entry name" value="FAMILY ATPASE, PUTATIVE-RELATED"/>
    <property type="match status" value="1"/>
</dbReference>
<dbReference type="InterPro" id="IPR056599">
    <property type="entry name" value="AAA_lid_fung"/>
</dbReference>
<organism evidence="3 4">
    <name type="scientific">Stachybotrys elegans</name>
    <dbReference type="NCBI Taxonomy" id="80388"/>
    <lineage>
        <taxon>Eukaryota</taxon>
        <taxon>Fungi</taxon>
        <taxon>Dikarya</taxon>
        <taxon>Ascomycota</taxon>
        <taxon>Pezizomycotina</taxon>
        <taxon>Sordariomycetes</taxon>
        <taxon>Hypocreomycetidae</taxon>
        <taxon>Hypocreales</taxon>
        <taxon>Stachybotryaceae</taxon>
        <taxon>Stachybotrys</taxon>
    </lineage>
</organism>
<dbReference type="SUPFAM" id="SSF52540">
    <property type="entry name" value="P-loop containing nucleoside triphosphate hydrolases"/>
    <property type="match status" value="1"/>
</dbReference>
<reference evidence="3" key="1">
    <citation type="journal article" date="2021" name="Nat. Commun.">
        <title>Genetic determinants of endophytism in the Arabidopsis root mycobiome.</title>
        <authorList>
            <person name="Mesny F."/>
            <person name="Miyauchi S."/>
            <person name="Thiergart T."/>
            <person name="Pickel B."/>
            <person name="Atanasova L."/>
            <person name="Karlsson M."/>
            <person name="Huettel B."/>
            <person name="Barry K.W."/>
            <person name="Haridas S."/>
            <person name="Chen C."/>
            <person name="Bauer D."/>
            <person name="Andreopoulos W."/>
            <person name="Pangilinan J."/>
            <person name="LaButti K."/>
            <person name="Riley R."/>
            <person name="Lipzen A."/>
            <person name="Clum A."/>
            <person name="Drula E."/>
            <person name="Henrissat B."/>
            <person name="Kohler A."/>
            <person name="Grigoriev I.V."/>
            <person name="Martin F.M."/>
            <person name="Hacquard S."/>
        </authorList>
    </citation>
    <scope>NUCLEOTIDE SEQUENCE</scope>
    <source>
        <strain evidence="3">MPI-CAGE-CH-0235</strain>
    </source>
</reference>
<accession>A0A8K0SIN7</accession>
<evidence type="ECO:0000313" key="4">
    <source>
        <dbReference type="Proteomes" id="UP000813444"/>
    </source>
</evidence>
<gene>
    <name evidence="3" type="ORF">B0I35DRAFT_357208</name>
</gene>
<dbReference type="Pfam" id="PF00004">
    <property type="entry name" value="AAA"/>
    <property type="match status" value="1"/>
</dbReference>
<dbReference type="GO" id="GO:0005524">
    <property type="term" value="F:ATP binding"/>
    <property type="evidence" value="ECO:0007669"/>
    <property type="project" value="InterPro"/>
</dbReference>
<dbReference type="PANTHER" id="PTHR46411:SF2">
    <property type="entry name" value="AAA+ ATPASE DOMAIN-CONTAINING PROTEIN"/>
    <property type="match status" value="1"/>
</dbReference>
<dbReference type="OrthoDB" id="10042665at2759"/>
<sequence length="346" mass="39287">MVDHAIYAELHQPAVLDKIKASNPPPFDLAAEEPPEAPHIYALPSSVKAFHLRSKKWVEIGVDFIENVTWNKDAFKSLVADSSTKELIQALVSSQLASEKGTDLIEDKGNGLIMLLHGSPGTGKTYTAESVAEIAEKPLYPVTCGDIGTTPEHVERYLQSIFHLGNEWGCVVLLDEAEVFLEQRNLSDLARNALVSVFLRSLEYYNGILILTTNRVGTFDEAFKSRIQLALHYEALNFSQRKEIWTNFFTRLKLLDPNNIDFEDINYKLEDLAEYEMNGRQIRNSITTARQLAQFRKVSMRFTHLEHAIKVAQKFDVYLRDVQAGKPDGKTAKNEDEEIARMSQWR</sequence>